<feature type="compositionally biased region" description="Low complexity" evidence="1">
    <location>
        <begin position="767"/>
        <end position="781"/>
    </location>
</feature>
<feature type="compositionally biased region" description="Low complexity" evidence="1">
    <location>
        <begin position="750"/>
        <end position="760"/>
    </location>
</feature>
<reference evidence="2" key="1">
    <citation type="submission" date="2022-08" db="UniProtKB">
        <authorList>
            <consortium name="EnsemblMetazoa"/>
        </authorList>
    </citation>
    <scope>IDENTIFICATION</scope>
    <source>
        <strain evidence="2">05x7-T-G4-1.051#20</strain>
    </source>
</reference>
<feature type="compositionally biased region" description="Polar residues" evidence="1">
    <location>
        <begin position="1695"/>
        <end position="1709"/>
    </location>
</feature>
<feature type="compositionally biased region" description="Low complexity" evidence="1">
    <location>
        <begin position="869"/>
        <end position="895"/>
    </location>
</feature>
<feature type="compositionally biased region" description="Pro residues" evidence="1">
    <location>
        <begin position="1608"/>
        <end position="1626"/>
    </location>
</feature>
<keyword evidence="3" id="KW-1185">Reference proteome</keyword>
<feature type="compositionally biased region" description="Polar residues" evidence="1">
    <location>
        <begin position="77"/>
        <end position="89"/>
    </location>
</feature>
<protein>
    <recommendedName>
        <fullName evidence="4">Histone-lysine N-methyltransferase MLL3</fullName>
    </recommendedName>
</protein>
<feature type="compositionally biased region" description="Polar residues" evidence="1">
    <location>
        <begin position="578"/>
        <end position="598"/>
    </location>
</feature>
<evidence type="ECO:0000313" key="2">
    <source>
        <dbReference type="EnsemblMetazoa" id="G6637.1:cds"/>
    </source>
</evidence>
<evidence type="ECO:0000313" key="3">
    <source>
        <dbReference type="Proteomes" id="UP000005408"/>
    </source>
</evidence>
<feature type="compositionally biased region" description="Basic residues" evidence="1">
    <location>
        <begin position="947"/>
        <end position="964"/>
    </location>
</feature>
<feature type="compositionally biased region" description="Basic and acidic residues" evidence="1">
    <location>
        <begin position="270"/>
        <end position="300"/>
    </location>
</feature>
<feature type="compositionally biased region" description="Pro residues" evidence="1">
    <location>
        <begin position="511"/>
        <end position="525"/>
    </location>
</feature>
<proteinExistence type="predicted"/>
<feature type="compositionally biased region" description="Polar residues" evidence="1">
    <location>
        <begin position="605"/>
        <end position="626"/>
    </location>
</feature>
<feature type="compositionally biased region" description="Low complexity" evidence="1">
    <location>
        <begin position="1710"/>
        <end position="1737"/>
    </location>
</feature>
<feature type="region of interest" description="Disordered" evidence="1">
    <location>
        <begin position="993"/>
        <end position="1012"/>
    </location>
</feature>
<feature type="compositionally biased region" description="Polar residues" evidence="1">
    <location>
        <begin position="1232"/>
        <end position="1245"/>
    </location>
</feature>
<dbReference type="EnsemblMetazoa" id="G6637.1">
    <property type="protein sequence ID" value="G6637.1:cds"/>
    <property type="gene ID" value="G6637"/>
</dbReference>
<feature type="compositionally biased region" description="Basic residues" evidence="1">
    <location>
        <begin position="1250"/>
        <end position="1259"/>
    </location>
</feature>
<feature type="compositionally biased region" description="Polar residues" evidence="1">
    <location>
        <begin position="1048"/>
        <end position="1057"/>
    </location>
</feature>
<feature type="region of interest" description="Disordered" evidence="1">
    <location>
        <begin position="329"/>
        <end position="626"/>
    </location>
</feature>
<feature type="region of interest" description="Disordered" evidence="1">
    <location>
        <begin position="1409"/>
        <end position="1746"/>
    </location>
</feature>
<evidence type="ECO:0000256" key="1">
    <source>
        <dbReference type="SAM" id="MobiDB-lite"/>
    </source>
</evidence>
<feature type="compositionally biased region" description="Low complexity" evidence="1">
    <location>
        <begin position="414"/>
        <end position="428"/>
    </location>
</feature>
<feature type="compositionally biased region" description="Polar residues" evidence="1">
    <location>
        <begin position="528"/>
        <end position="548"/>
    </location>
</feature>
<feature type="region of interest" description="Disordered" evidence="1">
    <location>
        <begin position="665"/>
        <end position="912"/>
    </location>
</feature>
<feature type="compositionally biased region" description="Pro residues" evidence="1">
    <location>
        <begin position="136"/>
        <end position="148"/>
    </location>
</feature>
<feature type="compositionally biased region" description="Low complexity" evidence="1">
    <location>
        <begin position="227"/>
        <end position="242"/>
    </location>
</feature>
<feature type="compositionally biased region" description="Basic and acidic residues" evidence="1">
    <location>
        <begin position="1304"/>
        <end position="1313"/>
    </location>
</feature>
<evidence type="ECO:0008006" key="4">
    <source>
        <dbReference type="Google" id="ProtNLM"/>
    </source>
</evidence>
<dbReference type="Proteomes" id="UP000005408">
    <property type="component" value="Unassembled WGS sequence"/>
</dbReference>
<sequence>MAGQSGMRHPFRPPGPPTSQSMARPDLYAQPLHPGMEPPREQSALQQMYAAASRRHALFPFSGMFSSIKHPYLGLQDKNSSGETSQQVRNILHKQAESRMRQGKGSEPPQPPWENHPQAFTSEEMTRFPVSRGAWPPAPPRVPGPRQIPHPTDMENFGMRPPYSEGVHPGQMRQPRPHGPMMPEMYSPKHSPQMSPGQLPSLRPGQNPLAGHDPRSQFPNMMEHRFPVPGQQVPPNQQQVPNISGQPQTYKSYPPETGEQSRINPGAMGEQRKMSDHDQREEEKSVETKEEKKELVEDKQMNEADIEELLSSDGTFDIIKFVDTDTELNLDENKSIFDDLDDVESGSMDKGDSKEDMKMTKEKMDSDLDSSKSGGGIPDFQSKFLEFSQKKNEERKIGAEGSGQMSEMDKKDQQSISQIAALLQQQSSEHMPPTLERRDSVKSDSSLPGKEQLPRTPGSGPLTPSGKQPGVDQGFPGMGSRGPYSAGMHSPLHQMQSIPTQPSPGSTYPPGQGPPTPGLPSPKIMPSPRSNIPSPRTPSVQSPFNPMNSQQSPFPQTQSPFSPTVSSAPQSPYAANKPQPSFSLPVGSTNQPGYSTVESGVPVQSPGQRSPRGTITPTNQYMQGTYGQPMMQGPPRATTLTPTPTSILYGGQSGMAQHGMRNPVPASMNGSRPPFSGASAHPMGHSMETATSQMHSMDPSAVPHMATSQSSHTPGDMQGHPPSSQSTATMPPYGMPGQRMPGIRPPMGIPTSSVPSSAPGAPGGGRPQLLQDQPLLIQDLLEQYEDGSRKIKLTQEKQEQQRQAQQQAMGMMQRPPPEAMMGQPPRPGMPMGQYRPRMEGMRHPVDPNWNVQRPYGQPEIPPGQPQFVRMPGQQMPPRMPGPYVGQPPGVVGPMGIPTPPPPPPQPPMTGELTPELERQQQQYEDWLMKHGNYLEMQVKTLEQQIGKCKRTKKAINARNRQAKKTGREPSANDATELERVTQEQAGLQKQLESYRKQVKQHQMQTQDYRTKKRERYGQDWAFSQMPPVTGPAIMNVPPGGLQPRIPGQQGSARLTASARQAYDEYMQDRLRQNQQIPGAVGGPRPKHTVVEDNKTKVAGPKAILQDNNPFSEEYQEREQRERVGCLPKPGPEPVEKPEMMRQMPPYFDPRTMPYDQTGRFPAPRMPGPAEPMQRFPGPGQHMPFDPSAARMPGPQDSTPRHQFPPRMYTPMNQGQVEGAPVGPHPQMPYQPGFSTPASDMGTNVESGEKKSKKRKKKKKAAESPAATTVGTAEPRPPVQFTPQSETEKRIMEILNNSAGLAARSQHEAVDKSPGKAKAGDTQGSPATEQKPEGRKPEEGEGAQRVTSVSVPGPSTQPTYTTAVSHPAYQSESNDPDDQQEEHILPMNVMIHQSIPQSAAIACSVPPVQVSQSQQMEAARIQESESMPQTAAKSVEGSVQSDQGHTQERPPISGSSEAQPVSSVNSNVNTVQEPETVSTNVQHLPPHSYPMTSLPGHPLPPPNTQERMSPRGMVPPAYMGAYGHFQGRMSPRQAHYGGAPPSLMPVSQNQSPRQSTAPSPGRYSPRQASPSYPGGPSPGRYSPRQGSPGVSRPPSRPPSQPGSGYAPPRQGPTPPITGYPSSTPPASPNVTYSPVTTFSAVSVDNSSRVETSVAHTTINSRPNVSTSTVQSVSQNTPTDSVAPPPATESASAPVVEQSNLKLQDTNTSVNVSQTIQASSASSVSTSETVTTASEQSQEVPSSKDADQ</sequence>
<feature type="compositionally biased region" description="Pro residues" evidence="1">
    <location>
        <begin position="896"/>
        <end position="907"/>
    </location>
</feature>
<feature type="region of interest" description="Disordered" evidence="1">
    <location>
        <begin position="76"/>
        <end position="300"/>
    </location>
</feature>
<feature type="region of interest" description="Disordered" evidence="1">
    <location>
        <begin position="946"/>
        <end position="987"/>
    </location>
</feature>
<feature type="compositionally biased region" description="Pro residues" evidence="1">
    <location>
        <begin position="814"/>
        <end position="828"/>
    </location>
</feature>
<feature type="region of interest" description="Disordered" evidence="1">
    <location>
        <begin position="1"/>
        <end position="48"/>
    </location>
</feature>
<feature type="compositionally biased region" description="Low complexity" evidence="1">
    <location>
        <begin position="1661"/>
        <end position="1694"/>
    </location>
</feature>
<feature type="compositionally biased region" description="Basic and acidic residues" evidence="1">
    <location>
        <begin position="388"/>
        <end position="398"/>
    </location>
</feature>
<feature type="compositionally biased region" description="Basic and acidic residues" evidence="1">
    <location>
        <begin position="1114"/>
        <end position="1123"/>
    </location>
</feature>
<feature type="compositionally biased region" description="Low complexity" evidence="1">
    <location>
        <begin position="499"/>
        <end position="510"/>
    </location>
</feature>
<feature type="compositionally biased region" description="Basic and acidic residues" evidence="1">
    <location>
        <begin position="836"/>
        <end position="845"/>
    </location>
</feature>
<accession>A0A8W8NPG9</accession>
<feature type="region of interest" description="Disordered" evidence="1">
    <location>
        <begin position="1022"/>
        <end position="1057"/>
    </location>
</feature>
<feature type="compositionally biased region" description="Polar residues" evidence="1">
    <location>
        <begin position="1627"/>
        <end position="1660"/>
    </location>
</feature>
<feature type="compositionally biased region" description="Low complexity" evidence="1">
    <location>
        <begin position="1568"/>
        <end position="1592"/>
    </location>
</feature>
<name>A0A8W8NPG9_MAGGI</name>
<feature type="compositionally biased region" description="Low complexity" evidence="1">
    <location>
        <begin position="549"/>
        <end position="564"/>
    </location>
</feature>
<feature type="region of interest" description="Disordered" evidence="1">
    <location>
        <begin position="1075"/>
        <end position="1383"/>
    </location>
</feature>
<feature type="compositionally biased region" description="Polar residues" evidence="1">
    <location>
        <begin position="1544"/>
        <end position="1557"/>
    </location>
</feature>
<feature type="compositionally biased region" description="Basic and acidic residues" evidence="1">
    <location>
        <begin position="1329"/>
        <end position="1338"/>
    </location>
</feature>
<feature type="compositionally biased region" description="Polar residues" evidence="1">
    <location>
        <begin position="1469"/>
        <end position="1481"/>
    </location>
</feature>
<feature type="compositionally biased region" description="Basic and acidic residues" evidence="1">
    <location>
        <begin position="786"/>
        <end position="800"/>
    </location>
</feature>
<feature type="compositionally biased region" description="Basic and acidic residues" evidence="1">
    <location>
        <begin position="347"/>
        <end position="370"/>
    </location>
</feature>
<feature type="compositionally biased region" description="Polar residues" evidence="1">
    <location>
        <begin position="1344"/>
        <end position="1372"/>
    </location>
</feature>
<feature type="compositionally biased region" description="Low complexity" evidence="1">
    <location>
        <begin position="801"/>
        <end position="813"/>
    </location>
</feature>
<feature type="compositionally biased region" description="Polar residues" evidence="1">
    <location>
        <begin position="1423"/>
        <end position="1443"/>
    </location>
</feature>
<organism evidence="2 3">
    <name type="scientific">Magallana gigas</name>
    <name type="common">Pacific oyster</name>
    <name type="synonym">Crassostrea gigas</name>
    <dbReference type="NCBI Taxonomy" id="29159"/>
    <lineage>
        <taxon>Eukaryota</taxon>
        <taxon>Metazoa</taxon>
        <taxon>Spiralia</taxon>
        <taxon>Lophotrochozoa</taxon>
        <taxon>Mollusca</taxon>
        <taxon>Bivalvia</taxon>
        <taxon>Autobranchia</taxon>
        <taxon>Pteriomorphia</taxon>
        <taxon>Ostreida</taxon>
        <taxon>Ostreoidea</taxon>
        <taxon>Ostreidae</taxon>
        <taxon>Magallana</taxon>
    </lineage>
</organism>